<evidence type="ECO:0000256" key="9">
    <source>
        <dbReference type="ARBA" id="ARBA00039612"/>
    </source>
</evidence>
<dbReference type="PANTHER" id="PTHR24056:SF254">
    <property type="entry name" value="CYCLIN-DEPENDENT KINASE 2"/>
    <property type="match status" value="1"/>
</dbReference>
<comment type="similarity">
    <text evidence="1">Belongs to the protein kinase superfamily. CMGC Ser/Thr protein kinase family. CDC2/CDKX subfamily.</text>
</comment>
<protein>
    <recommendedName>
        <fullName evidence="9">Cyclin-dependent kinase 2 homolog</fullName>
        <ecNumber evidence="2">2.7.11.22</ecNumber>
    </recommendedName>
    <alternativeName>
        <fullName evidence="10">Cell division control protein 2 homolog</fullName>
    </alternativeName>
    <alternativeName>
        <fullName evidence="11">cdc2-related kinase 2</fullName>
    </alternativeName>
</protein>
<evidence type="ECO:0000256" key="8">
    <source>
        <dbReference type="ARBA" id="ARBA00038543"/>
    </source>
</evidence>
<dbReference type="PANTHER" id="PTHR24056">
    <property type="entry name" value="CELL DIVISION PROTEIN KINASE"/>
    <property type="match status" value="1"/>
</dbReference>
<dbReference type="EMBL" id="CAXAMM010000991">
    <property type="protein sequence ID" value="CAK8989855.1"/>
    <property type="molecule type" value="Genomic_DNA"/>
</dbReference>
<keyword evidence="19" id="KW-1185">Reference proteome</keyword>
<evidence type="ECO:0000256" key="15">
    <source>
        <dbReference type="RuleBase" id="RU000304"/>
    </source>
</evidence>
<evidence type="ECO:0000256" key="11">
    <source>
        <dbReference type="ARBA" id="ARBA00042858"/>
    </source>
</evidence>
<dbReference type="Gene3D" id="3.30.200.20">
    <property type="entry name" value="Phosphorylase Kinase, domain 1"/>
    <property type="match status" value="1"/>
</dbReference>
<evidence type="ECO:0000256" key="10">
    <source>
        <dbReference type="ARBA" id="ARBA00041902"/>
    </source>
</evidence>
<dbReference type="SMART" id="SM00220">
    <property type="entry name" value="S_TKc"/>
    <property type="match status" value="1"/>
</dbReference>
<evidence type="ECO:0000256" key="12">
    <source>
        <dbReference type="ARBA" id="ARBA00047811"/>
    </source>
</evidence>
<evidence type="ECO:0000256" key="1">
    <source>
        <dbReference type="ARBA" id="ARBA00006485"/>
    </source>
</evidence>
<keyword evidence="6 18" id="KW-0418">Kinase</keyword>
<organism evidence="18 19">
    <name type="scientific">Durusdinium trenchii</name>
    <dbReference type="NCBI Taxonomy" id="1381693"/>
    <lineage>
        <taxon>Eukaryota</taxon>
        <taxon>Sar</taxon>
        <taxon>Alveolata</taxon>
        <taxon>Dinophyceae</taxon>
        <taxon>Suessiales</taxon>
        <taxon>Symbiodiniaceae</taxon>
        <taxon>Durusdinium</taxon>
    </lineage>
</organism>
<comment type="catalytic activity">
    <reaction evidence="12">
        <text>L-threonyl-[protein] + ATP = O-phospho-L-threonyl-[protein] + ADP + H(+)</text>
        <dbReference type="Rhea" id="RHEA:46608"/>
        <dbReference type="Rhea" id="RHEA-COMP:11060"/>
        <dbReference type="Rhea" id="RHEA-COMP:11605"/>
        <dbReference type="ChEBI" id="CHEBI:15378"/>
        <dbReference type="ChEBI" id="CHEBI:30013"/>
        <dbReference type="ChEBI" id="CHEBI:30616"/>
        <dbReference type="ChEBI" id="CHEBI:61977"/>
        <dbReference type="ChEBI" id="CHEBI:456216"/>
        <dbReference type="EC" id="2.7.11.22"/>
    </reaction>
</comment>
<evidence type="ECO:0000259" key="16">
    <source>
        <dbReference type="PROSITE" id="PS50011"/>
    </source>
</evidence>
<evidence type="ECO:0000256" key="3">
    <source>
        <dbReference type="ARBA" id="ARBA00022527"/>
    </source>
</evidence>
<dbReference type="PROSITE" id="PS50011">
    <property type="entry name" value="PROTEIN_KINASE_DOM"/>
    <property type="match status" value="1"/>
</dbReference>
<keyword evidence="3 15" id="KW-0723">Serine/threonine-protein kinase</keyword>
<dbReference type="PROSITE" id="PS00108">
    <property type="entry name" value="PROTEIN_KINASE_ST"/>
    <property type="match status" value="1"/>
</dbReference>
<dbReference type="EC" id="2.7.11.22" evidence="2"/>
<comment type="catalytic activity">
    <reaction evidence="13">
        <text>L-seryl-[protein] + ATP = O-phospho-L-seryl-[protein] + ADP + H(+)</text>
        <dbReference type="Rhea" id="RHEA:17989"/>
        <dbReference type="Rhea" id="RHEA-COMP:9863"/>
        <dbReference type="Rhea" id="RHEA-COMP:11604"/>
        <dbReference type="ChEBI" id="CHEBI:15378"/>
        <dbReference type="ChEBI" id="CHEBI:29999"/>
        <dbReference type="ChEBI" id="CHEBI:30616"/>
        <dbReference type="ChEBI" id="CHEBI:83421"/>
        <dbReference type="ChEBI" id="CHEBI:456216"/>
        <dbReference type="EC" id="2.7.11.22"/>
    </reaction>
</comment>
<dbReference type="InterPro" id="IPR050108">
    <property type="entry name" value="CDK"/>
</dbReference>
<evidence type="ECO:0000313" key="17">
    <source>
        <dbReference type="EMBL" id="CAK8989824.1"/>
    </source>
</evidence>
<keyword evidence="7 14" id="KW-0067">ATP-binding</keyword>
<evidence type="ECO:0000313" key="19">
    <source>
        <dbReference type="Proteomes" id="UP001642464"/>
    </source>
</evidence>
<comment type="subunit">
    <text evidence="8">May form a complex composed of at least the catalytic subunit CRK2 and a cyclin.</text>
</comment>
<dbReference type="InterPro" id="IPR017441">
    <property type="entry name" value="Protein_kinase_ATP_BS"/>
</dbReference>
<dbReference type="InterPro" id="IPR008271">
    <property type="entry name" value="Ser/Thr_kinase_AS"/>
</dbReference>
<evidence type="ECO:0000256" key="7">
    <source>
        <dbReference type="ARBA" id="ARBA00022840"/>
    </source>
</evidence>
<feature type="domain" description="Protein kinase" evidence="16">
    <location>
        <begin position="33"/>
        <end position="325"/>
    </location>
</feature>
<reference evidence="18 19" key="1">
    <citation type="submission" date="2024-02" db="EMBL/GenBank/DDBJ databases">
        <authorList>
            <person name="Chen Y."/>
            <person name="Shah S."/>
            <person name="Dougan E. K."/>
            <person name="Thang M."/>
            <person name="Chan C."/>
        </authorList>
    </citation>
    <scope>NUCLEOTIDE SEQUENCE [LARGE SCALE GENOMIC DNA]</scope>
</reference>
<proteinExistence type="inferred from homology"/>
<dbReference type="Pfam" id="PF00069">
    <property type="entry name" value="Pkinase"/>
    <property type="match status" value="1"/>
</dbReference>
<dbReference type="Gene3D" id="1.10.510.10">
    <property type="entry name" value="Transferase(Phosphotransferase) domain 1"/>
    <property type="match status" value="1"/>
</dbReference>
<dbReference type="PROSITE" id="PS00107">
    <property type="entry name" value="PROTEIN_KINASE_ATP"/>
    <property type="match status" value="1"/>
</dbReference>
<comment type="caution">
    <text evidence="18">The sequence shown here is derived from an EMBL/GenBank/DDBJ whole genome shotgun (WGS) entry which is preliminary data.</text>
</comment>
<gene>
    <name evidence="17" type="ORF">SCF082_LOCUS1982</name>
    <name evidence="18" type="ORF">SCF082_LOCUS1998</name>
</gene>
<keyword evidence="5 14" id="KW-0547">Nucleotide-binding</keyword>
<dbReference type="Proteomes" id="UP001642464">
    <property type="component" value="Unassembled WGS sequence"/>
</dbReference>
<dbReference type="InterPro" id="IPR000719">
    <property type="entry name" value="Prot_kinase_dom"/>
</dbReference>
<keyword evidence="4" id="KW-0808">Transferase</keyword>
<evidence type="ECO:0000256" key="13">
    <source>
        <dbReference type="ARBA" id="ARBA00048367"/>
    </source>
</evidence>
<accession>A0ABP0HLW3</accession>
<dbReference type="InterPro" id="IPR011009">
    <property type="entry name" value="Kinase-like_dom_sf"/>
</dbReference>
<dbReference type="GO" id="GO:0016301">
    <property type="term" value="F:kinase activity"/>
    <property type="evidence" value="ECO:0007669"/>
    <property type="project" value="UniProtKB-KW"/>
</dbReference>
<feature type="binding site" evidence="14">
    <location>
        <position position="62"/>
    </location>
    <ligand>
        <name>ATP</name>
        <dbReference type="ChEBI" id="CHEBI:30616"/>
    </ligand>
</feature>
<evidence type="ECO:0000256" key="6">
    <source>
        <dbReference type="ARBA" id="ARBA00022777"/>
    </source>
</evidence>
<name>A0ABP0HLW3_9DINO</name>
<evidence type="ECO:0000256" key="5">
    <source>
        <dbReference type="ARBA" id="ARBA00022741"/>
    </source>
</evidence>
<evidence type="ECO:0000256" key="14">
    <source>
        <dbReference type="PROSITE-ProRule" id="PRU10141"/>
    </source>
</evidence>
<evidence type="ECO:0000256" key="2">
    <source>
        <dbReference type="ARBA" id="ARBA00012425"/>
    </source>
</evidence>
<dbReference type="EMBL" id="CAXAMM010000980">
    <property type="protein sequence ID" value="CAK8989824.1"/>
    <property type="molecule type" value="Genomic_DNA"/>
</dbReference>
<dbReference type="SUPFAM" id="SSF56112">
    <property type="entry name" value="Protein kinase-like (PK-like)"/>
    <property type="match status" value="1"/>
</dbReference>
<evidence type="ECO:0000256" key="4">
    <source>
        <dbReference type="ARBA" id="ARBA00022679"/>
    </source>
</evidence>
<sequence>MALVMQPPIIRDLPRVPTHEVDTFEEEHLCGRYVLLEKIGGGSYGSVTKMEDVVTGKLIAIKSSPLFIEEGFSASSLREIVSLRACQHPNVVQLLDVHHDSDCVHLILEFMPFDLSQYMRRVLKGPFVDLKPAFRQILLGVAHCHRCGYLHRDLKPQNILVNGDDKITLKVADFGLAKPFSALQTRCPLPFTRNVVTLWYRAPELMLMDQHQCMYDQSVDIWSLGCILAEMATKRPLFPGDSEIDMLFKIFRMKGTPTATTWPNLEKMGHFSPQFPSWQDTKFQRVLESCEEKHHSFLQRMFGALLEYVPRKRLSASRILSHQCFEDQCEQGEEV</sequence>
<evidence type="ECO:0000313" key="18">
    <source>
        <dbReference type="EMBL" id="CAK8989855.1"/>
    </source>
</evidence>